<feature type="non-terminal residue" evidence="2">
    <location>
        <position position="1"/>
    </location>
</feature>
<dbReference type="EMBL" id="DVOR01000190">
    <property type="protein sequence ID" value="HIV09624.1"/>
    <property type="molecule type" value="Genomic_DNA"/>
</dbReference>
<feature type="compositionally biased region" description="Acidic residues" evidence="1">
    <location>
        <begin position="9"/>
        <end position="20"/>
    </location>
</feature>
<dbReference type="AlphaFoldDB" id="A0A9D1NP71"/>
<protein>
    <submittedName>
        <fullName evidence="2">Uncharacterized protein</fullName>
    </submittedName>
</protein>
<accession>A0A9D1NP71</accession>
<feature type="region of interest" description="Disordered" evidence="1">
    <location>
        <begin position="1"/>
        <end position="20"/>
    </location>
</feature>
<reference evidence="2" key="2">
    <citation type="journal article" date="2021" name="PeerJ">
        <title>Extensive microbial diversity within the chicken gut microbiome revealed by metagenomics and culture.</title>
        <authorList>
            <person name="Gilroy R."/>
            <person name="Ravi A."/>
            <person name="Getino M."/>
            <person name="Pursley I."/>
            <person name="Horton D.L."/>
            <person name="Alikhan N.F."/>
            <person name="Baker D."/>
            <person name="Gharbi K."/>
            <person name="Hall N."/>
            <person name="Watson M."/>
            <person name="Adriaenssens E.M."/>
            <person name="Foster-Nyarko E."/>
            <person name="Jarju S."/>
            <person name="Secka A."/>
            <person name="Antonio M."/>
            <person name="Oren A."/>
            <person name="Chaudhuri R.R."/>
            <person name="La Ragione R."/>
            <person name="Hildebrand F."/>
            <person name="Pallen M.J."/>
        </authorList>
    </citation>
    <scope>NUCLEOTIDE SEQUENCE</scope>
    <source>
        <strain evidence="2">35461</strain>
    </source>
</reference>
<proteinExistence type="predicted"/>
<sequence length="138" mass="15400">AKKQPQAEAADDGEEIATENFDDLTDEEIKAYTEQFAKRRATLEALLARDSLLLLSSQTSGALYKNQSTMQRFVTQLSGLCQAGNAGKLVSAWGKEIPRAYLQRIYNNRTANSTEMESLVRRAKDALEAARKRSESRI</sequence>
<dbReference type="Proteomes" id="UP000886845">
    <property type="component" value="Unassembled WGS sequence"/>
</dbReference>
<reference evidence="2" key="1">
    <citation type="submission" date="2020-10" db="EMBL/GenBank/DDBJ databases">
        <authorList>
            <person name="Gilroy R."/>
        </authorList>
    </citation>
    <scope>NUCLEOTIDE SEQUENCE</scope>
    <source>
        <strain evidence="2">35461</strain>
    </source>
</reference>
<evidence type="ECO:0000256" key="1">
    <source>
        <dbReference type="SAM" id="MobiDB-lite"/>
    </source>
</evidence>
<evidence type="ECO:0000313" key="2">
    <source>
        <dbReference type="EMBL" id="HIV09624.1"/>
    </source>
</evidence>
<organism evidence="2 3">
    <name type="scientific">Candidatus Spyradenecus faecavium</name>
    <dbReference type="NCBI Taxonomy" id="2840947"/>
    <lineage>
        <taxon>Bacteria</taxon>
        <taxon>Pseudomonadati</taxon>
        <taxon>Lentisphaerota</taxon>
        <taxon>Lentisphaeria</taxon>
        <taxon>Lentisphaerales</taxon>
        <taxon>Lentisphaeraceae</taxon>
        <taxon>Lentisphaeraceae incertae sedis</taxon>
        <taxon>Candidatus Spyradenecus</taxon>
    </lineage>
</organism>
<gene>
    <name evidence="2" type="ORF">IAC79_05895</name>
</gene>
<comment type="caution">
    <text evidence="2">The sequence shown here is derived from an EMBL/GenBank/DDBJ whole genome shotgun (WGS) entry which is preliminary data.</text>
</comment>
<evidence type="ECO:0000313" key="3">
    <source>
        <dbReference type="Proteomes" id="UP000886845"/>
    </source>
</evidence>
<name>A0A9D1NP71_9BACT</name>